<dbReference type="Pfam" id="PF12092">
    <property type="entry name" value="DUF3568"/>
    <property type="match status" value="1"/>
</dbReference>
<keyword evidence="2" id="KW-1185">Reference proteome</keyword>
<dbReference type="STRING" id="313628.LNTAR_13942"/>
<dbReference type="Proteomes" id="UP000004947">
    <property type="component" value="Unassembled WGS sequence"/>
</dbReference>
<dbReference type="EMBL" id="ABCK01000003">
    <property type="protein sequence ID" value="EDM28923.1"/>
    <property type="molecule type" value="Genomic_DNA"/>
</dbReference>
<evidence type="ECO:0000313" key="2">
    <source>
        <dbReference type="Proteomes" id="UP000004947"/>
    </source>
</evidence>
<name>A6DH40_9BACT</name>
<evidence type="ECO:0008006" key="3">
    <source>
        <dbReference type="Google" id="ProtNLM"/>
    </source>
</evidence>
<comment type="caution">
    <text evidence="1">The sequence shown here is derived from an EMBL/GenBank/DDBJ whole genome shotgun (WGS) entry which is preliminary data.</text>
</comment>
<dbReference type="RefSeq" id="WP_007277225.1">
    <property type="nucleotide sequence ID" value="NZ_ABCK01000003.1"/>
</dbReference>
<reference evidence="1 2" key="1">
    <citation type="journal article" date="2010" name="J. Bacteriol.">
        <title>Genome sequence of Lentisphaera araneosa HTCC2155T, the type species of the order Lentisphaerales in the phylum Lentisphaerae.</title>
        <authorList>
            <person name="Thrash J.C."/>
            <person name="Cho J.C."/>
            <person name="Vergin K.L."/>
            <person name="Morris R.M."/>
            <person name="Giovannoni S.J."/>
        </authorList>
    </citation>
    <scope>NUCLEOTIDE SEQUENCE [LARGE SCALE GENOMIC DNA]</scope>
    <source>
        <strain evidence="1 2">HTCC2155</strain>
    </source>
</reference>
<accession>A6DH40</accession>
<proteinExistence type="predicted"/>
<organism evidence="1 2">
    <name type="scientific">Lentisphaera araneosa HTCC2155</name>
    <dbReference type="NCBI Taxonomy" id="313628"/>
    <lineage>
        <taxon>Bacteria</taxon>
        <taxon>Pseudomonadati</taxon>
        <taxon>Lentisphaerota</taxon>
        <taxon>Lentisphaeria</taxon>
        <taxon>Lentisphaerales</taxon>
        <taxon>Lentisphaeraceae</taxon>
        <taxon>Lentisphaera</taxon>
    </lineage>
</organism>
<dbReference type="PROSITE" id="PS51257">
    <property type="entry name" value="PROKAR_LIPOPROTEIN"/>
    <property type="match status" value="1"/>
</dbReference>
<evidence type="ECO:0000313" key="1">
    <source>
        <dbReference type="EMBL" id="EDM28923.1"/>
    </source>
</evidence>
<sequence length="128" mass="15035">MRISLLTLSLVITLSTTSSCSWIDRKLAQSNGEYYQTFNCNKELAVISTKQIIQEMRYSGVIVNEDGNHTEIWFKISKDQRARVRFTQHYFWDTIISYYVTPNGNEELSDQFYTKLHKKIFGTKMEDS</sequence>
<protein>
    <recommendedName>
        <fullName evidence="3">Lipoprotein</fullName>
    </recommendedName>
</protein>
<gene>
    <name evidence="1" type="ORF">LNTAR_13942</name>
</gene>
<dbReference type="AlphaFoldDB" id="A6DH40"/>
<dbReference type="InterPro" id="IPR021952">
    <property type="entry name" value="Flpp3-like"/>
</dbReference>